<proteinExistence type="predicted"/>
<reference evidence="1 2" key="1">
    <citation type="submission" date="2021-06" db="EMBL/GenBank/DDBJ databases">
        <title>Caerostris darwini draft genome.</title>
        <authorList>
            <person name="Kono N."/>
            <person name="Arakawa K."/>
        </authorList>
    </citation>
    <scope>NUCLEOTIDE SEQUENCE [LARGE SCALE GENOMIC DNA]</scope>
</reference>
<organism evidence="1 2">
    <name type="scientific">Caerostris darwini</name>
    <dbReference type="NCBI Taxonomy" id="1538125"/>
    <lineage>
        <taxon>Eukaryota</taxon>
        <taxon>Metazoa</taxon>
        <taxon>Ecdysozoa</taxon>
        <taxon>Arthropoda</taxon>
        <taxon>Chelicerata</taxon>
        <taxon>Arachnida</taxon>
        <taxon>Araneae</taxon>
        <taxon>Araneomorphae</taxon>
        <taxon>Entelegynae</taxon>
        <taxon>Araneoidea</taxon>
        <taxon>Araneidae</taxon>
        <taxon>Caerostris</taxon>
    </lineage>
</organism>
<name>A0AAV4VWC1_9ARAC</name>
<keyword evidence="2" id="KW-1185">Reference proteome</keyword>
<accession>A0AAV4VWC1</accession>
<protein>
    <submittedName>
        <fullName evidence="1">Uncharacterized protein</fullName>
    </submittedName>
</protein>
<sequence length="109" mass="12652">MIKRSTSEREEKSTFAKLITSNSRFISFQVSGLLPFKKKPPCHLRIKQRHFYLRSGFVPSPDLQGAISNKQTRTIHPTCLSMQEYFPQQRQSSGRHSLCWAKELPPSSW</sequence>
<comment type="caution">
    <text evidence="1">The sequence shown here is derived from an EMBL/GenBank/DDBJ whole genome shotgun (WGS) entry which is preliminary data.</text>
</comment>
<evidence type="ECO:0000313" key="2">
    <source>
        <dbReference type="Proteomes" id="UP001054837"/>
    </source>
</evidence>
<dbReference type="Proteomes" id="UP001054837">
    <property type="component" value="Unassembled WGS sequence"/>
</dbReference>
<evidence type="ECO:0000313" key="1">
    <source>
        <dbReference type="EMBL" id="GIY74259.1"/>
    </source>
</evidence>
<gene>
    <name evidence="1" type="ORF">CDAR_555481</name>
</gene>
<dbReference type="AlphaFoldDB" id="A0AAV4VWC1"/>
<dbReference type="EMBL" id="BPLQ01013723">
    <property type="protein sequence ID" value="GIY74259.1"/>
    <property type="molecule type" value="Genomic_DNA"/>
</dbReference>